<dbReference type="InterPro" id="IPR012341">
    <property type="entry name" value="6hp_glycosidase-like_sf"/>
</dbReference>
<name>A0ABX3NVP0_9BACT</name>
<dbReference type="Pfam" id="PF22124">
    <property type="entry name" value="Glyco_hydro_95_cat"/>
    <property type="match status" value="1"/>
</dbReference>
<evidence type="ECO:0000313" key="5">
    <source>
        <dbReference type="EMBL" id="OQP48325.1"/>
    </source>
</evidence>
<evidence type="ECO:0000313" key="6">
    <source>
        <dbReference type="Proteomes" id="UP000192277"/>
    </source>
</evidence>
<dbReference type="InterPro" id="IPR054363">
    <property type="entry name" value="GH95_cat"/>
</dbReference>
<dbReference type="Pfam" id="PF21307">
    <property type="entry name" value="Glyco_hydro_95_C"/>
    <property type="match status" value="1"/>
</dbReference>
<dbReference type="Pfam" id="PF14498">
    <property type="entry name" value="Glyco_hyd_65N_2"/>
    <property type="match status" value="1"/>
</dbReference>
<dbReference type="InterPro" id="IPR027414">
    <property type="entry name" value="GH95_N_dom"/>
</dbReference>
<accession>A0ABX3NVP0</accession>
<comment type="caution">
    <text evidence="5">The sequence shown here is derived from an EMBL/GenBank/DDBJ whole genome shotgun (WGS) entry which is preliminary data.</text>
</comment>
<evidence type="ECO:0000259" key="3">
    <source>
        <dbReference type="Pfam" id="PF21307"/>
    </source>
</evidence>
<dbReference type="PANTHER" id="PTHR31084">
    <property type="entry name" value="ALPHA-L-FUCOSIDASE 2"/>
    <property type="match status" value="1"/>
</dbReference>
<sequence>MKYKLTIFCLLATASLYAQQSDAGLKLWYNKPADAWEEALPLGNGKTGAMVFGGVATERLQLNDNTLWSGYPEAGNNPNGPTVLPQVRQAVFEGDYEKAAALWKKMQGPYSARYLPLGDLWWRVQSKDTLPATYYRELDLNKAVSTVRYKIGEVTYQRETFISYPSKLLVMRITADKKGVIDGVLDLTSKLHFKVTTTDADYLVLRGKAPKFVANRDYEPQQVGYDSANGEGMNFEVHVKIKTEGGKVEQSNNALKVSGANTVTIYLSEATSFNGFNKSPGLEGKDPSTEAKANLQKALRLTYEQLKAAHMRDYQNLFKRVELNLGPGNGAAKLPTDERLKQYASNPTDQQLQVLYYQFGRYLLIASSRPGSRPANLQGIWNDHIQPPWGSNYTTNINTEMNYWLAENTNLSECHQPLFDFMKELAVNGAQTAKVNYNISEGWVVHHNSDLWAKTSPPGGWDWDPKGMPRWSAWPMAGAWLSTHLWEHYLYTGDKTFLKNAWPLMKGAAQFMIHWLITDPANGLLVTNPSTSPENTMKIKGKEYQVGMATTMDMSIIRELFTAVIKTSVLLQTDAVFRDQVIKAKEKLYPFHIGQYGQLQEWFKDWDDPNDKHRHLSHLFGLYPGSQINPATTPELAAAAKQSLIFRGDVSTGWSMAWKINWWARLQDGNHAYKILSDAFTYIDPRVTRDAMSGGGTYPNLFDAHPPFQIDGNFGATAGITELLLQSHNGELALLPALPDAWKSGSIKGIKARGNFTVAIDWKDGKLSKATITSVLGGPCRISAPYPVKVIEAVSKKATGANANNLNTSYGQPPYEKNQDAKLVELKVPERYSVDFVTEKGRVYTVVPVR</sequence>
<feature type="domain" description="Glycosyl hydrolase family 95 catalytic" evidence="4">
    <location>
        <begin position="302"/>
        <end position="724"/>
    </location>
</feature>
<dbReference type="Proteomes" id="UP000192277">
    <property type="component" value="Unassembled WGS sequence"/>
</dbReference>
<evidence type="ECO:0000259" key="4">
    <source>
        <dbReference type="Pfam" id="PF22124"/>
    </source>
</evidence>
<keyword evidence="1" id="KW-0732">Signal</keyword>
<dbReference type="RefSeq" id="WP_014221521.1">
    <property type="nucleotide sequence ID" value="NZ_LWBO01000012.1"/>
</dbReference>
<dbReference type="PANTHER" id="PTHR31084:SF0">
    <property type="entry name" value="ALPHA-L-FUCOSIDASE 2"/>
    <property type="match status" value="1"/>
</dbReference>
<dbReference type="PIRSF" id="PIRSF007663">
    <property type="entry name" value="UCP007663"/>
    <property type="match status" value="1"/>
</dbReference>
<feature type="domain" description="Glycosyl hydrolase family 95 N-terminal" evidence="2">
    <location>
        <begin position="27"/>
        <end position="274"/>
    </location>
</feature>
<feature type="domain" description="Alpha fucosidase A-like C-terminal" evidence="3">
    <location>
        <begin position="726"/>
        <end position="800"/>
    </location>
</feature>
<dbReference type="InterPro" id="IPR016518">
    <property type="entry name" value="Alpha-L-fucosidase"/>
</dbReference>
<evidence type="ECO:0000256" key="1">
    <source>
        <dbReference type="SAM" id="SignalP"/>
    </source>
</evidence>
<reference evidence="5 6" key="1">
    <citation type="submission" date="2016-04" db="EMBL/GenBank/DDBJ databases">
        <authorList>
            <person name="Chen L."/>
            <person name="Zhuang W."/>
            <person name="Wang G."/>
        </authorList>
    </citation>
    <scope>NUCLEOTIDE SEQUENCE [LARGE SCALE GENOMIC DNA]</scope>
    <source>
        <strain evidence="6">GR20</strain>
    </source>
</reference>
<dbReference type="Gene3D" id="1.50.10.10">
    <property type="match status" value="1"/>
</dbReference>
<dbReference type="Gene3D" id="2.60.40.1180">
    <property type="entry name" value="Golgi alpha-mannosidase II"/>
    <property type="match status" value="1"/>
</dbReference>
<dbReference type="EMBL" id="LWBO01000012">
    <property type="protein sequence ID" value="OQP48325.1"/>
    <property type="molecule type" value="Genomic_DNA"/>
</dbReference>
<proteinExistence type="predicted"/>
<feature type="signal peptide" evidence="1">
    <location>
        <begin position="1"/>
        <end position="20"/>
    </location>
</feature>
<dbReference type="Gene3D" id="2.70.98.50">
    <property type="entry name" value="putative glycoside hydrolase family protein from bacillus halodurans"/>
    <property type="match status" value="1"/>
</dbReference>
<feature type="chain" id="PRO_5046168755" evidence="1">
    <location>
        <begin position="21"/>
        <end position="850"/>
    </location>
</feature>
<keyword evidence="6" id="KW-1185">Reference proteome</keyword>
<gene>
    <name evidence="5" type="ORF">A4D02_06305</name>
</gene>
<organism evidence="5 6">
    <name type="scientific">Niastella koreensis</name>
    <dbReference type="NCBI Taxonomy" id="354356"/>
    <lineage>
        <taxon>Bacteria</taxon>
        <taxon>Pseudomonadati</taxon>
        <taxon>Bacteroidota</taxon>
        <taxon>Chitinophagia</taxon>
        <taxon>Chitinophagales</taxon>
        <taxon>Chitinophagaceae</taxon>
        <taxon>Niastella</taxon>
    </lineage>
</organism>
<evidence type="ECO:0000259" key="2">
    <source>
        <dbReference type="Pfam" id="PF14498"/>
    </source>
</evidence>
<protein>
    <submittedName>
        <fullName evidence="5">Alpha-L-fucosidase</fullName>
    </submittedName>
</protein>
<dbReference type="SUPFAM" id="SSF48208">
    <property type="entry name" value="Six-hairpin glycosidases"/>
    <property type="match status" value="1"/>
</dbReference>
<dbReference type="InterPro" id="IPR049053">
    <property type="entry name" value="AFCA-like_C"/>
</dbReference>
<dbReference type="InterPro" id="IPR008928">
    <property type="entry name" value="6-hairpin_glycosidase_sf"/>
</dbReference>
<dbReference type="InterPro" id="IPR013780">
    <property type="entry name" value="Glyco_hydro_b"/>
</dbReference>